<organism evidence="8 9">
    <name type="scientific">Ligilactobacillus agilis</name>
    <dbReference type="NCBI Taxonomy" id="1601"/>
    <lineage>
        <taxon>Bacteria</taxon>
        <taxon>Bacillati</taxon>
        <taxon>Bacillota</taxon>
        <taxon>Bacilli</taxon>
        <taxon>Lactobacillales</taxon>
        <taxon>Lactobacillaceae</taxon>
        <taxon>Ligilactobacillus</taxon>
    </lineage>
</organism>
<evidence type="ECO:0000313" key="9">
    <source>
        <dbReference type="Proteomes" id="UP000215261"/>
    </source>
</evidence>
<evidence type="ECO:0000259" key="6">
    <source>
        <dbReference type="PROSITE" id="PS50043"/>
    </source>
</evidence>
<accession>A0A226RAL9</accession>
<dbReference type="InterPro" id="IPR016032">
    <property type="entry name" value="Sig_transdc_resp-reg_C-effctor"/>
</dbReference>
<evidence type="ECO:0000256" key="3">
    <source>
        <dbReference type="ARBA" id="ARBA00023125"/>
    </source>
</evidence>
<protein>
    <submittedName>
        <fullName evidence="8">DNA-binding response regulator</fullName>
    </submittedName>
</protein>
<evidence type="ECO:0000256" key="1">
    <source>
        <dbReference type="ARBA" id="ARBA00022553"/>
    </source>
</evidence>
<dbReference type="GO" id="GO:0006355">
    <property type="term" value="P:regulation of DNA-templated transcription"/>
    <property type="evidence" value="ECO:0007669"/>
    <property type="project" value="InterPro"/>
</dbReference>
<feature type="modified residue" description="4-aspartylphosphate" evidence="5">
    <location>
        <position position="54"/>
    </location>
</feature>
<evidence type="ECO:0000259" key="7">
    <source>
        <dbReference type="PROSITE" id="PS50110"/>
    </source>
</evidence>
<dbReference type="PROSITE" id="PS50110">
    <property type="entry name" value="RESPONSE_REGULATORY"/>
    <property type="match status" value="1"/>
</dbReference>
<dbReference type="Gene3D" id="3.40.50.2300">
    <property type="match status" value="1"/>
</dbReference>
<dbReference type="AlphaFoldDB" id="A0A226RAL9"/>
<dbReference type="GO" id="GO:0003677">
    <property type="term" value="F:DNA binding"/>
    <property type="evidence" value="ECO:0007669"/>
    <property type="project" value="UniProtKB-KW"/>
</dbReference>
<sequence>MIKLYLAEDQEMLNSALVMLLNLEDEFQVVGSCRDGRQALEEITRLQPQVVILDIEMPSLSGLEIAKKLRAANQPLKIIILTTFARKKYFQEALAAKVNGYLLKDSPSDSLISAIYAILEGNTVFDSKLVSGILNEVPNPLTKRELEVLRALKTKATTKELAASLYLSEGTVRNYISAILSKTGTKSRLDAVNLAQAKGWL</sequence>
<dbReference type="CDD" id="cd06170">
    <property type="entry name" value="LuxR_C_like"/>
    <property type="match status" value="1"/>
</dbReference>
<name>A0A226RAL9_9LACO</name>
<dbReference type="PANTHER" id="PTHR43214:SF42">
    <property type="entry name" value="TRANSCRIPTIONAL REGULATORY PROTEIN DESR"/>
    <property type="match status" value="1"/>
</dbReference>
<dbReference type="Proteomes" id="UP000215261">
    <property type="component" value="Unassembled WGS sequence"/>
</dbReference>
<dbReference type="PANTHER" id="PTHR43214">
    <property type="entry name" value="TWO-COMPONENT RESPONSE REGULATOR"/>
    <property type="match status" value="1"/>
</dbReference>
<gene>
    <name evidence="8" type="ORF">AYP69_07840</name>
</gene>
<dbReference type="InterPro" id="IPR039420">
    <property type="entry name" value="WalR-like"/>
</dbReference>
<dbReference type="Pfam" id="PF00196">
    <property type="entry name" value="GerE"/>
    <property type="match status" value="1"/>
</dbReference>
<dbReference type="RefSeq" id="WP_089144929.1">
    <property type="nucleotide sequence ID" value="NZ_BLAS01000040.1"/>
</dbReference>
<evidence type="ECO:0000256" key="2">
    <source>
        <dbReference type="ARBA" id="ARBA00023015"/>
    </source>
</evidence>
<feature type="domain" description="HTH luxR-type" evidence="6">
    <location>
        <begin position="134"/>
        <end position="199"/>
    </location>
</feature>
<evidence type="ECO:0000256" key="5">
    <source>
        <dbReference type="PROSITE-ProRule" id="PRU00169"/>
    </source>
</evidence>
<dbReference type="InterPro" id="IPR001789">
    <property type="entry name" value="Sig_transdc_resp-reg_receiver"/>
</dbReference>
<dbReference type="PROSITE" id="PS50043">
    <property type="entry name" value="HTH_LUXR_2"/>
    <property type="match status" value="1"/>
</dbReference>
<dbReference type="InterPro" id="IPR000792">
    <property type="entry name" value="Tscrpt_reg_LuxR_C"/>
</dbReference>
<dbReference type="GO" id="GO:0000160">
    <property type="term" value="P:phosphorelay signal transduction system"/>
    <property type="evidence" value="ECO:0007669"/>
    <property type="project" value="InterPro"/>
</dbReference>
<evidence type="ECO:0000313" key="8">
    <source>
        <dbReference type="EMBL" id="OXS39144.1"/>
    </source>
</evidence>
<dbReference type="InterPro" id="IPR011006">
    <property type="entry name" value="CheY-like_superfamily"/>
</dbReference>
<dbReference type="SMART" id="SM00421">
    <property type="entry name" value="HTH_LUXR"/>
    <property type="match status" value="1"/>
</dbReference>
<dbReference type="SMART" id="SM00448">
    <property type="entry name" value="REC"/>
    <property type="match status" value="1"/>
</dbReference>
<keyword evidence="1 5" id="KW-0597">Phosphoprotein</keyword>
<dbReference type="PRINTS" id="PR00038">
    <property type="entry name" value="HTHLUXR"/>
</dbReference>
<keyword evidence="4" id="KW-0804">Transcription</keyword>
<comment type="caution">
    <text evidence="8">The sequence shown here is derived from an EMBL/GenBank/DDBJ whole genome shotgun (WGS) entry which is preliminary data.</text>
</comment>
<keyword evidence="3 8" id="KW-0238">DNA-binding</keyword>
<feature type="domain" description="Response regulatory" evidence="7">
    <location>
        <begin position="3"/>
        <end position="119"/>
    </location>
</feature>
<dbReference type="Pfam" id="PF00072">
    <property type="entry name" value="Response_reg"/>
    <property type="match status" value="1"/>
</dbReference>
<keyword evidence="2" id="KW-0805">Transcription regulation</keyword>
<dbReference type="SUPFAM" id="SSF46894">
    <property type="entry name" value="C-terminal effector domain of the bipartite response regulators"/>
    <property type="match status" value="1"/>
</dbReference>
<dbReference type="EMBL" id="LUGO01000064">
    <property type="protein sequence ID" value="OXS39144.1"/>
    <property type="molecule type" value="Genomic_DNA"/>
</dbReference>
<evidence type="ECO:0000256" key="4">
    <source>
        <dbReference type="ARBA" id="ARBA00023163"/>
    </source>
</evidence>
<proteinExistence type="predicted"/>
<reference evidence="8 9" key="1">
    <citation type="submission" date="2016-03" db="EMBL/GenBank/DDBJ databases">
        <title>Sequencing of Lactobacillus Species from Commercial Turkeys.</title>
        <authorList>
            <person name="Johnson T.J."/>
            <person name="Youmans B.P."/>
            <person name="Case K.A."/>
        </authorList>
    </citation>
    <scope>NUCLEOTIDE SEQUENCE [LARGE SCALE GENOMIC DNA]</scope>
    <source>
        <strain evidence="8 9">UMNLA1</strain>
    </source>
</reference>
<dbReference type="SUPFAM" id="SSF52172">
    <property type="entry name" value="CheY-like"/>
    <property type="match status" value="1"/>
</dbReference>